<dbReference type="InterPro" id="IPR011701">
    <property type="entry name" value="MFS"/>
</dbReference>
<keyword evidence="3" id="KW-1003">Cell membrane</keyword>
<feature type="transmembrane region" description="Helical" evidence="7">
    <location>
        <begin position="80"/>
        <end position="99"/>
    </location>
</feature>
<comment type="caution">
    <text evidence="9">The sequence shown here is derived from an EMBL/GenBank/DDBJ whole genome shotgun (WGS) entry which is preliminary data.</text>
</comment>
<accession>A0ABW5A2S0</accession>
<keyword evidence="10" id="KW-1185">Reference proteome</keyword>
<dbReference type="SUPFAM" id="SSF103473">
    <property type="entry name" value="MFS general substrate transporter"/>
    <property type="match status" value="1"/>
</dbReference>
<feature type="transmembrane region" description="Helical" evidence="7">
    <location>
        <begin position="370"/>
        <end position="391"/>
    </location>
</feature>
<evidence type="ECO:0000313" key="10">
    <source>
        <dbReference type="Proteomes" id="UP001597343"/>
    </source>
</evidence>
<evidence type="ECO:0000256" key="5">
    <source>
        <dbReference type="ARBA" id="ARBA00022989"/>
    </source>
</evidence>
<evidence type="ECO:0000256" key="6">
    <source>
        <dbReference type="ARBA" id="ARBA00023136"/>
    </source>
</evidence>
<feature type="transmembrane region" description="Helical" evidence="7">
    <location>
        <begin position="12"/>
        <end position="35"/>
    </location>
</feature>
<feature type="transmembrane region" description="Helical" evidence="7">
    <location>
        <begin position="253"/>
        <end position="275"/>
    </location>
</feature>
<dbReference type="EMBL" id="JBHUIO010000011">
    <property type="protein sequence ID" value="MFD2171866.1"/>
    <property type="molecule type" value="Genomic_DNA"/>
</dbReference>
<evidence type="ECO:0000256" key="1">
    <source>
        <dbReference type="ARBA" id="ARBA00004651"/>
    </source>
</evidence>
<dbReference type="PRINTS" id="PR01035">
    <property type="entry name" value="TCRTETA"/>
</dbReference>
<dbReference type="PANTHER" id="PTHR43414">
    <property type="entry name" value="MULTIDRUG RESISTANCE PROTEIN MDTG"/>
    <property type="match status" value="1"/>
</dbReference>
<evidence type="ECO:0000256" key="7">
    <source>
        <dbReference type="SAM" id="Phobius"/>
    </source>
</evidence>
<reference evidence="10" key="1">
    <citation type="journal article" date="2019" name="Int. J. Syst. Evol. Microbiol.">
        <title>The Global Catalogue of Microorganisms (GCM) 10K type strain sequencing project: providing services to taxonomists for standard genome sequencing and annotation.</title>
        <authorList>
            <consortium name="The Broad Institute Genomics Platform"/>
            <consortium name="The Broad Institute Genome Sequencing Center for Infectious Disease"/>
            <person name="Wu L."/>
            <person name="Ma J."/>
        </authorList>
    </citation>
    <scope>NUCLEOTIDE SEQUENCE [LARGE SCALE GENOMIC DNA]</scope>
    <source>
        <strain evidence="10">CGMCC 1.13574</strain>
    </source>
</reference>
<feature type="transmembrane region" description="Helical" evidence="7">
    <location>
        <begin position="287"/>
        <end position="304"/>
    </location>
</feature>
<dbReference type="Proteomes" id="UP001597343">
    <property type="component" value="Unassembled WGS sequence"/>
</dbReference>
<feature type="transmembrane region" description="Helical" evidence="7">
    <location>
        <begin position="310"/>
        <end position="331"/>
    </location>
</feature>
<sequence length="413" mass="43783">MNSLSWARTFRVLWSAHFFSVASLTVLAPLLPFYLHEIGAGAPQEVLLWSGLALAAPAVSYSLTAPLWGKIGDRFGRKLMVVRALFGLALTLLLMSIASSPFEFFLYRLVQGAFGGVVDAGAAFAGSQAPEDQRGRVFGKLESAASAGSLLGPLVGGLMVSFFGFRPLLQGLAVLVALMATIAIFLLQEKRAQAESETSDQPTGVFRTLQSFLRSRRLILFLVGGICANVAAYGLVPVFAPHVQTLSASPEQAVAWVGLLQAVMWGTALFGAPWWGKRNDRIASERNFSRAALLCGIAIMLQALPERVEWLFALRMVQGFAFSALLQTVFLEISKSSTACNRGVRMGSASSILVAGQVCGAMFGSTLGGFISGPAVFVALGSVLVFGAVAVRMAGIPSRPAQVRVGGGATFKR</sequence>
<dbReference type="Gene3D" id="1.20.1250.20">
    <property type="entry name" value="MFS general substrate transporter like domains"/>
    <property type="match status" value="1"/>
</dbReference>
<dbReference type="InterPro" id="IPR001958">
    <property type="entry name" value="Tet-R_TetA/multi-R_MdtG-like"/>
</dbReference>
<feature type="transmembrane region" description="Helical" evidence="7">
    <location>
        <begin position="343"/>
        <end position="364"/>
    </location>
</feature>
<dbReference type="PANTHER" id="PTHR43414:SF6">
    <property type="entry name" value="MULTIDRUG RESISTANCE PROTEIN MDTG"/>
    <property type="match status" value="1"/>
</dbReference>
<keyword evidence="6 7" id="KW-0472">Membrane</keyword>
<dbReference type="InterPro" id="IPR020846">
    <property type="entry name" value="MFS_dom"/>
</dbReference>
<feature type="transmembrane region" description="Helical" evidence="7">
    <location>
        <begin position="169"/>
        <end position="187"/>
    </location>
</feature>
<gene>
    <name evidence="9" type="ORF">ACFSOY_18030</name>
</gene>
<dbReference type="RefSeq" id="WP_386049037.1">
    <property type="nucleotide sequence ID" value="NZ_JBHUIO010000011.1"/>
</dbReference>
<protein>
    <submittedName>
        <fullName evidence="9">MFS transporter</fullName>
    </submittedName>
</protein>
<evidence type="ECO:0000256" key="2">
    <source>
        <dbReference type="ARBA" id="ARBA00022448"/>
    </source>
</evidence>
<evidence type="ECO:0000256" key="4">
    <source>
        <dbReference type="ARBA" id="ARBA00022692"/>
    </source>
</evidence>
<keyword evidence="5 7" id="KW-1133">Transmembrane helix</keyword>
<name>A0ABW5A2S0_9BACL</name>
<keyword evidence="4 7" id="KW-0812">Transmembrane</keyword>
<evidence type="ECO:0000256" key="3">
    <source>
        <dbReference type="ARBA" id="ARBA00022475"/>
    </source>
</evidence>
<dbReference type="PROSITE" id="PS50850">
    <property type="entry name" value="MFS"/>
    <property type="match status" value="1"/>
</dbReference>
<comment type="subcellular location">
    <subcellularLocation>
        <location evidence="1">Cell membrane</location>
        <topology evidence="1">Multi-pass membrane protein</topology>
    </subcellularLocation>
</comment>
<evidence type="ECO:0000259" key="8">
    <source>
        <dbReference type="PROSITE" id="PS50850"/>
    </source>
</evidence>
<feature type="transmembrane region" description="Helical" evidence="7">
    <location>
        <begin position="47"/>
        <end position="68"/>
    </location>
</feature>
<feature type="domain" description="Major facilitator superfamily (MFS) profile" evidence="8">
    <location>
        <begin position="9"/>
        <end position="399"/>
    </location>
</feature>
<evidence type="ECO:0000313" key="9">
    <source>
        <dbReference type="EMBL" id="MFD2171866.1"/>
    </source>
</evidence>
<keyword evidence="2" id="KW-0813">Transport</keyword>
<feature type="transmembrane region" description="Helical" evidence="7">
    <location>
        <begin position="218"/>
        <end position="241"/>
    </location>
</feature>
<organism evidence="9 10">
    <name type="scientific">Tumebacillus lipolyticus</name>
    <dbReference type="NCBI Taxonomy" id="1280370"/>
    <lineage>
        <taxon>Bacteria</taxon>
        <taxon>Bacillati</taxon>
        <taxon>Bacillota</taxon>
        <taxon>Bacilli</taxon>
        <taxon>Bacillales</taxon>
        <taxon>Alicyclobacillaceae</taxon>
        <taxon>Tumebacillus</taxon>
    </lineage>
</organism>
<proteinExistence type="predicted"/>
<dbReference type="Pfam" id="PF07690">
    <property type="entry name" value="MFS_1"/>
    <property type="match status" value="1"/>
</dbReference>
<dbReference type="InterPro" id="IPR036259">
    <property type="entry name" value="MFS_trans_sf"/>
</dbReference>